<evidence type="ECO:0000256" key="4">
    <source>
        <dbReference type="ARBA" id="ARBA00022691"/>
    </source>
</evidence>
<dbReference type="Gene3D" id="3.40.50.150">
    <property type="entry name" value="Vaccinia Virus protein VP39"/>
    <property type="match status" value="1"/>
</dbReference>
<dbReference type="AlphaFoldDB" id="A0A2L2BRZ1"/>
<dbReference type="InterPro" id="IPR007848">
    <property type="entry name" value="Small_mtfrase_dom"/>
</dbReference>
<dbReference type="EC" id="2.1.1.297" evidence="1"/>
<dbReference type="InterPro" id="IPR050320">
    <property type="entry name" value="N5-glutamine_MTase"/>
</dbReference>
<dbReference type="NCBIfam" id="TIGR00536">
    <property type="entry name" value="hemK_fam"/>
    <property type="match status" value="1"/>
</dbReference>
<dbReference type="NCBIfam" id="TIGR03534">
    <property type="entry name" value="RF_mod_PrmC"/>
    <property type="match status" value="1"/>
</dbReference>
<evidence type="ECO:0000256" key="1">
    <source>
        <dbReference type="ARBA" id="ARBA00012771"/>
    </source>
</evidence>
<dbReference type="KEGG" id="psai:C3B54_111439"/>
<dbReference type="Pfam" id="PF17827">
    <property type="entry name" value="PrmC_N"/>
    <property type="match status" value="1"/>
</dbReference>
<protein>
    <recommendedName>
        <fullName evidence="1">peptide chain release factor N(5)-glutamine methyltransferase</fullName>
        <ecNumber evidence="1">2.1.1.297</ecNumber>
    </recommendedName>
</protein>
<dbReference type="CDD" id="cd02440">
    <property type="entry name" value="AdoMet_MTases"/>
    <property type="match status" value="1"/>
</dbReference>
<name>A0A2L2BRZ1_9MICO</name>
<organism evidence="8 9">
    <name type="scientific">Pontimonas salivibrio</name>
    <dbReference type="NCBI Taxonomy" id="1159327"/>
    <lineage>
        <taxon>Bacteria</taxon>
        <taxon>Bacillati</taxon>
        <taxon>Actinomycetota</taxon>
        <taxon>Actinomycetes</taxon>
        <taxon>Micrococcales</taxon>
        <taxon>Microbacteriaceae</taxon>
        <taxon>Pontimonas</taxon>
    </lineage>
</organism>
<dbReference type="Pfam" id="PF05175">
    <property type="entry name" value="MTS"/>
    <property type="match status" value="1"/>
</dbReference>
<gene>
    <name evidence="8" type="ORF">C3B54_111439</name>
</gene>
<keyword evidence="2 8" id="KW-0489">Methyltransferase</keyword>
<keyword evidence="4" id="KW-0949">S-adenosyl-L-methionine</keyword>
<proteinExistence type="predicted"/>
<dbReference type="PROSITE" id="PS00092">
    <property type="entry name" value="N6_MTASE"/>
    <property type="match status" value="1"/>
</dbReference>
<feature type="domain" description="Methyltransferase small" evidence="6">
    <location>
        <begin position="122"/>
        <end position="213"/>
    </location>
</feature>
<evidence type="ECO:0000256" key="3">
    <source>
        <dbReference type="ARBA" id="ARBA00022679"/>
    </source>
</evidence>
<comment type="catalytic activity">
    <reaction evidence="5">
        <text>L-glutaminyl-[peptide chain release factor] + S-adenosyl-L-methionine = N(5)-methyl-L-glutaminyl-[peptide chain release factor] + S-adenosyl-L-homocysteine + H(+)</text>
        <dbReference type="Rhea" id="RHEA:42896"/>
        <dbReference type="Rhea" id="RHEA-COMP:10271"/>
        <dbReference type="Rhea" id="RHEA-COMP:10272"/>
        <dbReference type="ChEBI" id="CHEBI:15378"/>
        <dbReference type="ChEBI" id="CHEBI:30011"/>
        <dbReference type="ChEBI" id="CHEBI:57856"/>
        <dbReference type="ChEBI" id="CHEBI:59789"/>
        <dbReference type="ChEBI" id="CHEBI:61891"/>
        <dbReference type="EC" id="2.1.1.297"/>
    </reaction>
</comment>
<feature type="domain" description="Release factor glutamine methyltransferase N-terminal" evidence="7">
    <location>
        <begin position="8"/>
        <end position="80"/>
    </location>
</feature>
<dbReference type="InterPro" id="IPR040758">
    <property type="entry name" value="PrmC_N"/>
</dbReference>
<dbReference type="GO" id="GO:0003676">
    <property type="term" value="F:nucleic acid binding"/>
    <property type="evidence" value="ECO:0007669"/>
    <property type="project" value="InterPro"/>
</dbReference>
<evidence type="ECO:0000259" key="6">
    <source>
        <dbReference type="Pfam" id="PF05175"/>
    </source>
</evidence>
<evidence type="ECO:0000313" key="9">
    <source>
        <dbReference type="Proteomes" id="UP000243077"/>
    </source>
</evidence>
<evidence type="ECO:0000256" key="5">
    <source>
        <dbReference type="ARBA" id="ARBA00048391"/>
    </source>
</evidence>
<dbReference type="InterPro" id="IPR019874">
    <property type="entry name" value="RF_methyltr_PrmC"/>
</dbReference>
<dbReference type="InterPro" id="IPR029063">
    <property type="entry name" value="SAM-dependent_MTases_sf"/>
</dbReference>
<reference evidence="8 9" key="1">
    <citation type="submission" date="2018-02" db="EMBL/GenBank/DDBJ databases">
        <title>Complete genome of the streamlined marine actinobacterium Pontimonas salivibrio CL-TW6 adapted to coastal planktonic lifestype.</title>
        <authorList>
            <person name="Cho B.C."/>
            <person name="Hardies S.C."/>
            <person name="Jang G.I."/>
            <person name="Hwang C.Y."/>
        </authorList>
    </citation>
    <scope>NUCLEOTIDE SEQUENCE [LARGE SCALE GENOMIC DNA]</scope>
    <source>
        <strain evidence="8 9">CL-TW6</strain>
    </source>
</reference>
<dbReference type="InterPro" id="IPR002052">
    <property type="entry name" value="DNA_methylase_N6_adenine_CS"/>
</dbReference>
<evidence type="ECO:0000256" key="2">
    <source>
        <dbReference type="ARBA" id="ARBA00022603"/>
    </source>
</evidence>
<keyword evidence="3 8" id="KW-0808">Transferase</keyword>
<keyword evidence="9" id="KW-1185">Reference proteome</keyword>
<dbReference type="Gene3D" id="1.10.8.10">
    <property type="entry name" value="DNA helicase RuvA subunit, C-terminal domain"/>
    <property type="match status" value="1"/>
</dbReference>
<dbReference type="PANTHER" id="PTHR18895:SF74">
    <property type="entry name" value="MTRF1L RELEASE FACTOR GLUTAMINE METHYLTRANSFERASE"/>
    <property type="match status" value="1"/>
</dbReference>
<accession>A0A2L2BRZ1</accession>
<dbReference type="EMBL" id="CP026923">
    <property type="protein sequence ID" value="AVG24382.1"/>
    <property type="molecule type" value="Genomic_DNA"/>
</dbReference>
<dbReference type="GO" id="GO:0032259">
    <property type="term" value="P:methylation"/>
    <property type="evidence" value="ECO:0007669"/>
    <property type="project" value="UniProtKB-KW"/>
</dbReference>
<dbReference type="RefSeq" id="WP_104913866.1">
    <property type="nucleotide sequence ID" value="NZ_CP026923.1"/>
</dbReference>
<sequence>MAESFPDTLDQAISRLRVAGVASPEADAWSLIAAVTGLGRGQVQAKALIHPDLLDEKQLVQLEQWLSRREAREPLWRITGLAPFLELELEVGSGVFTPRPETELLAHQAIAEAEAMVPVGQGVSVVDLCAGSGAIGLAIVHRVAHTHLVAVESSPEAAEYLRRNAECFAPDRSEVLVADIGDVVHTVADHTADLVVSNPPYLVEGVDPLDVETAQFDPPAALFSTGQGLDVIYRVVDIAAKLLRPGGVVFIEHGIDQGPATRQALQAAGFRNPQTEADLLGRERFSRAVASG</sequence>
<evidence type="ECO:0000259" key="7">
    <source>
        <dbReference type="Pfam" id="PF17827"/>
    </source>
</evidence>
<dbReference type="SUPFAM" id="SSF53335">
    <property type="entry name" value="S-adenosyl-L-methionine-dependent methyltransferases"/>
    <property type="match status" value="1"/>
</dbReference>
<evidence type="ECO:0000313" key="8">
    <source>
        <dbReference type="EMBL" id="AVG24382.1"/>
    </source>
</evidence>
<dbReference type="GO" id="GO:0102559">
    <property type="term" value="F:peptide chain release factor N(5)-glutamine methyltransferase activity"/>
    <property type="evidence" value="ECO:0007669"/>
    <property type="project" value="UniProtKB-EC"/>
</dbReference>
<dbReference type="InterPro" id="IPR004556">
    <property type="entry name" value="HemK-like"/>
</dbReference>
<dbReference type="Proteomes" id="UP000243077">
    <property type="component" value="Chromosome"/>
</dbReference>
<dbReference type="PANTHER" id="PTHR18895">
    <property type="entry name" value="HEMK METHYLTRANSFERASE"/>
    <property type="match status" value="1"/>
</dbReference>
<dbReference type="OrthoDB" id="9800643at2"/>